<dbReference type="EMBL" id="JBGBPQ010000027">
    <property type="protein sequence ID" value="KAL1498576.1"/>
    <property type="molecule type" value="Genomic_DNA"/>
</dbReference>
<sequence>MNADAFATRPELRALHSRLLHASAPSALPTDGKLAAAPASRPSHARQTSSQNPLEGLARGFSQLVGGMWDAPPQAAPLPPPPQQHEPPPAPAPPPREQELAAAAHAAELRALREEHARIEQLLHGRVVRAEAAEAAAVAAQQKAEGEAASAAAEVEAAWAAVAALQQHVPSGGVVEQNGEGSPAAEKGTRRPSLVKGVKNLGKSVLRRNSTSSRTKNIEMESLEHKVSTLEAEKATLHALNAALELRVQRSEEKRESQSTVRRGLLPHSVVEAMLADLRAEVAAYRKRSERRCEQALEARLALQVAKAAAPPAAPPPAGGDSRPAAVQSLLVEAAAALAALASECDALKPRTGRISPAIVPPRRMASLDEATHEEATLIAEADAVPADATAAATRPPMPRLDLTAGKAVGTPPPDAGLSTGATEGQKDGPSAFPVRSGAEKDGSAASAGAGARDRSSVSPAAGEKDDESSACPAGAGEQDGSSAPHCRTGEKDAPSELVAGAGETKKDDFVVSPAGAGQVQFRLSLGSETTEKPDVAALRGSSGSTSPAISARRSKSDVPAATTSGNSSSDQDAPAVIKRGSTFRLFSRKASDGGTGATKPSQFLAMKKREFRANY</sequence>
<evidence type="ECO:0008006" key="5">
    <source>
        <dbReference type="Google" id="ProtNLM"/>
    </source>
</evidence>
<accession>A0AB34IGB5</accession>
<comment type="caution">
    <text evidence="3">The sequence shown here is derived from an EMBL/GenBank/DDBJ whole genome shotgun (WGS) entry which is preliminary data.</text>
</comment>
<protein>
    <recommendedName>
        <fullName evidence="5">Shugoshin C-terminal domain-containing protein</fullName>
    </recommendedName>
</protein>
<evidence type="ECO:0000256" key="1">
    <source>
        <dbReference type="SAM" id="Coils"/>
    </source>
</evidence>
<keyword evidence="4" id="KW-1185">Reference proteome</keyword>
<organism evidence="3 4">
    <name type="scientific">Prymnesium parvum</name>
    <name type="common">Toxic golden alga</name>
    <dbReference type="NCBI Taxonomy" id="97485"/>
    <lineage>
        <taxon>Eukaryota</taxon>
        <taxon>Haptista</taxon>
        <taxon>Haptophyta</taxon>
        <taxon>Prymnesiophyceae</taxon>
        <taxon>Prymnesiales</taxon>
        <taxon>Prymnesiaceae</taxon>
        <taxon>Prymnesium</taxon>
    </lineage>
</organism>
<proteinExistence type="predicted"/>
<reference evidence="3 4" key="1">
    <citation type="journal article" date="2024" name="Science">
        <title>Giant polyketide synthase enzymes in the biosynthesis of giant marine polyether toxins.</title>
        <authorList>
            <person name="Fallon T.R."/>
            <person name="Shende V.V."/>
            <person name="Wierzbicki I.H."/>
            <person name="Pendleton A.L."/>
            <person name="Watervoot N.F."/>
            <person name="Auber R.P."/>
            <person name="Gonzalez D.J."/>
            <person name="Wisecaver J.H."/>
            <person name="Moore B.S."/>
        </authorList>
    </citation>
    <scope>NUCLEOTIDE SEQUENCE [LARGE SCALE GENOMIC DNA]</scope>
    <source>
        <strain evidence="3 4">12B1</strain>
    </source>
</reference>
<name>A0AB34IGB5_PRYPA</name>
<evidence type="ECO:0000313" key="4">
    <source>
        <dbReference type="Proteomes" id="UP001515480"/>
    </source>
</evidence>
<dbReference type="Proteomes" id="UP001515480">
    <property type="component" value="Unassembled WGS sequence"/>
</dbReference>
<feature type="coiled-coil region" evidence="1">
    <location>
        <begin position="213"/>
        <end position="240"/>
    </location>
</feature>
<feature type="compositionally biased region" description="Low complexity" evidence="2">
    <location>
        <begin position="35"/>
        <end position="46"/>
    </location>
</feature>
<feature type="compositionally biased region" description="Pro residues" evidence="2">
    <location>
        <begin position="74"/>
        <end position="95"/>
    </location>
</feature>
<feature type="compositionally biased region" description="Polar residues" evidence="2">
    <location>
        <begin position="562"/>
        <end position="572"/>
    </location>
</feature>
<feature type="region of interest" description="Disordered" evidence="2">
    <location>
        <begin position="23"/>
        <end position="98"/>
    </location>
</feature>
<dbReference type="AlphaFoldDB" id="A0AB34IGB5"/>
<evidence type="ECO:0000313" key="3">
    <source>
        <dbReference type="EMBL" id="KAL1498576.1"/>
    </source>
</evidence>
<evidence type="ECO:0000256" key="2">
    <source>
        <dbReference type="SAM" id="MobiDB-lite"/>
    </source>
</evidence>
<feature type="region of interest" description="Disordered" evidence="2">
    <location>
        <begin position="389"/>
        <end position="616"/>
    </location>
</feature>
<keyword evidence="1" id="KW-0175">Coiled coil</keyword>
<gene>
    <name evidence="3" type="ORF">AB1Y20_013891</name>
</gene>